<proteinExistence type="predicted"/>
<reference evidence="2 3" key="1">
    <citation type="submission" date="2024-06" db="EMBL/GenBank/DDBJ databases">
        <authorList>
            <person name="Kraege A."/>
            <person name="Thomma B."/>
        </authorList>
    </citation>
    <scope>NUCLEOTIDE SEQUENCE [LARGE SCALE GENOMIC DNA]</scope>
</reference>
<dbReference type="PANTHER" id="PTHR47310">
    <property type="entry name" value="PROTEIN FLUORESCENT IN BLUE LIGHT, CHLOROPLASTIC"/>
    <property type="match status" value="1"/>
</dbReference>
<evidence type="ECO:0000313" key="2">
    <source>
        <dbReference type="EMBL" id="CAL5220414.1"/>
    </source>
</evidence>
<dbReference type="PROSITE" id="PS50005">
    <property type="entry name" value="TPR"/>
    <property type="match status" value="1"/>
</dbReference>
<evidence type="ECO:0000256" key="1">
    <source>
        <dbReference type="PROSITE-ProRule" id="PRU00339"/>
    </source>
</evidence>
<dbReference type="SMART" id="SM00028">
    <property type="entry name" value="TPR"/>
    <property type="match status" value="3"/>
</dbReference>
<dbReference type="Gene3D" id="1.25.40.10">
    <property type="entry name" value="Tetratricopeptide repeat domain"/>
    <property type="match status" value="1"/>
</dbReference>
<dbReference type="InterPro" id="IPR044243">
    <property type="entry name" value="FLU"/>
</dbReference>
<sequence length="304" mass="32926">MDRMLSKGEPCSCSGRHFAPLLLPRHAWRNVGHGAARGQGCHRCPLHVVAGLHFGKQPSQQHLQGIQATPPLPLPALPHKTAWLLIGLQAFALVGCLVTGTLARRRRLEVEGLNNRLRQINAELMKRGTVEELVCAADADKEAVLAYRAALEQALDQPAAAHPIESYGVDNMSLAQARRTLSGLLKQGKDALRQQDPDEAILAAKQALSISKELTDVRAERAVLRLLARGYRAGGKLESSLDALQKSLGLSSDLEEFSGDVDVLGAIGDTYTELGNLEKAAEYYDKCIQAIQEDPASTSSTWDC</sequence>
<evidence type="ECO:0000313" key="3">
    <source>
        <dbReference type="Proteomes" id="UP001497392"/>
    </source>
</evidence>
<keyword evidence="1" id="KW-0802">TPR repeat</keyword>
<protein>
    <submittedName>
        <fullName evidence="2">G2425 protein</fullName>
    </submittedName>
</protein>
<name>A0ABP1FP30_9CHLO</name>
<dbReference type="InterPro" id="IPR019734">
    <property type="entry name" value="TPR_rpt"/>
</dbReference>
<keyword evidence="3" id="KW-1185">Reference proteome</keyword>
<gene>
    <name evidence="2" type="primary">g2425</name>
    <name evidence="2" type="ORF">VP750_LOCUS2073</name>
</gene>
<organism evidence="2 3">
    <name type="scientific">Coccomyxa viridis</name>
    <dbReference type="NCBI Taxonomy" id="1274662"/>
    <lineage>
        <taxon>Eukaryota</taxon>
        <taxon>Viridiplantae</taxon>
        <taxon>Chlorophyta</taxon>
        <taxon>core chlorophytes</taxon>
        <taxon>Trebouxiophyceae</taxon>
        <taxon>Trebouxiophyceae incertae sedis</taxon>
        <taxon>Coccomyxaceae</taxon>
        <taxon>Coccomyxa</taxon>
    </lineage>
</organism>
<accession>A0ABP1FP30</accession>
<dbReference type="Proteomes" id="UP001497392">
    <property type="component" value="Unassembled WGS sequence"/>
</dbReference>
<dbReference type="PANTHER" id="PTHR47310:SF2">
    <property type="entry name" value="PROTEIN FLUORESCENT IN BLUE LIGHT, CHLOROPLASTIC"/>
    <property type="match status" value="1"/>
</dbReference>
<dbReference type="SUPFAM" id="SSF48452">
    <property type="entry name" value="TPR-like"/>
    <property type="match status" value="1"/>
</dbReference>
<feature type="repeat" description="TPR" evidence="1">
    <location>
        <begin position="261"/>
        <end position="294"/>
    </location>
</feature>
<dbReference type="EMBL" id="CAXHTA020000003">
    <property type="protein sequence ID" value="CAL5220414.1"/>
    <property type="molecule type" value="Genomic_DNA"/>
</dbReference>
<dbReference type="Pfam" id="PF13181">
    <property type="entry name" value="TPR_8"/>
    <property type="match status" value="1"/>
</dbReference>
<comment type="caution">
    <text evidence="2">The sequence shown here is derived from an EMBL/GenBank/DDBJ whole genome shotgun (WGS) entry which is preliminary data.</text>
</comment>
<dbReference type="InterPro" id="IPR011990">
    <property type="entry name" value="TPR-like_helical_dom_sf"/>
</dbReference>